<dbReference type="InterPro" id="IPR002575">
    <property type="entry name" value="Aminoglycoside_PTrfase"/>
</dbReference>
<dbReference type="PATRIC" id="fig|1454001.3.peg.773"/>
<dbReference type="Pfam" id="PF01636">
    <property type="entry name" value="APH"/>
    <property type="match status" value="1"/>
</dbReference>
<evidence type="ECO:0000259" key="1">
    <source>
        <dbReference type="Pfam" id="PF01636"/>
    </source>
</evidence>
<organism evidence="2 3">
    <name type="scientific">Candidatus Accumulibacter adjunctus</name>
    <dbReference type="NCBI Taxonomy" id="1454001"/>
    <lineage>
        <taxon>Bacteria</taxon>
        <taxon>Pseudomonadati</taxon>
        <taxon>Pseudomonadota</taxon>
        <taxon>Betaproteobacteria</taxon>
        <taxon>Candidatus Accumulibacter</taxon>
    </lineage>
</organism>
<protein>
    <recommendedName>
        <fullName evidence="1">Aminoglycoside phosphotransferase domain-containing protein</fullName>
    </recommendedName>
</protein>
<dbReference type="InterPro" id="IPR011009">
    <property type="entry name" value="Kinase-like_dom_sf"/>
</dbReference>
<gene>
    <name evidence="2" type="ORF">AW08_00828</name>
</gene>
<feature type="domain" description="Aminoglycoside phosphotransferase" evidence="1">
    <location>
        <begin position="124"/>
        <end position="302"/>
    </location>
</feature>
<name>A0A011NWK9_9PROT</name>
<comment type="caution">
    <text evidence="2">The sequence shown here is derived from an EMBL/GenBank/DDBJ whole genome shotgun (WGS) entry which is preliminary data.</text>
</comment>
<proteinExistence type="predicted"/>
<dbReference type="SUPFAM" id="SSF56112">
    <property type="entry name" value="Protein kinase-like (PK-like)"/>
    <property type="match status" value="1"/>
</dbReference>
<dbReference type="Gene3D" id="3.90.1200.10">
    <property type="match status" value="1"/>
</dbReference>
<dbReference type="STRING" id="1454001.AW08_00828"/>
<evidence type="ECO:0000313" key="2">
    <source>
        <dbReference type="EMBL" id="EXI69002.1"/>
    </source>
</evidence>
<keyword evidence="3" id="KW-1185">Reference proteome</keyword>
<dbReference type="AlphaFoldDB" id="A0A011NWK9"/>
<dbReference type="Proteomes" id="UP000020218">
    <property type="component" value="Unassembled WGS sequence"/>
</dbReference>
<dbReference type="EMBL" id="JFAX01000003">
    <property type="protein sequence ID" value="EXI69002.1"/>
    <property type="molecule type" value="Genomic_DNA"/>
</dbReference>
<accession>A0A011NWK9</accession>
<sequence>MNAAREWREWLALSLQEQTAEPQGGLGWHSLLPVKARPLYCRRDLERLPELAYLVRSPARRWLARTAWHAGRVGLTWPRSEVRMAREQADLLQQILPADSGASPVLIQFGSPGPFQKVVVLSLSTSGRAWVSKIAFRPGADELLAGEASWLARLGQVAELKASVPELARAGCLSSGRRFLTMPAATVLPSPARLGPLHRAFLTHLCRTSRRDWVWEEAPLRGRLHDRFLRLSRALASPLLAGTPEAWRWIDSELRGQVITTCIGHGDFAPWNINQDARGITVFDWEYAQDSATPLHDFFHFHSIQRILVRRSRLRPQALMALLQDGRTHLQTVLATGDVSADQVARMFGLYLLDTLSMYVESSGGVDARDRVVADCVHCLGTLRLLRRPLTERATGVGAASARWPLPNGANGDATVSTGPR</sequence>
<reference evidence="2" key="1">
    <citation type="submission" date="2014-02" db="EMBL/GenBank/DDBJ databases">
        <title>Expanding our view of genomic diversity in Candidatus Accumulibacter clades.</title>
        <authorList>
            <person name="Skennerton C.T."/>
            <person name="Barr J.J."/>
            <person name="Slater F.R."/>
            <person name="Bond P.L."/>
            <person name="Tyson G.W."/>
        </authorList>
    </citation>
    <scope>NUCLEOTIDE SEQUENCE [LARGE SCALE GENOMIC DNA]</scope>
</reference>
<evidence type="ECO:0000313" key="3">
    <source>
        <dbReference type="Proteomes" id="UP000020218"/>
    </source>
</evidence>